<gene>
    <name evidence="2" type="ORF">A6K24_21780</name>
</gene>
<reference evidence="3" key="1">
    <citation type="submission" date="2016-04" db="EMBL/GenBank/DDBJ databases">
        <authorList>
            <person name="Lyu Z."/>
            <person name="Lyu W."/>
        </authorList>
    </citation>
    <scope>NUCLEOTIDE SEQUENCE [LARGE SCALE GENOMIC DNA]</scope>
    <source>
        <strain evidence="3">C44</strain>
    </source>
</reference>
<dbReference type="AlphaFoldDB" id="A0A179SYA9"/>
<accession>A0A179SYA9</accession>
<dbReference type="PIRSF" id="PIRSF036710">
    <property type="entry name" value="YphA_Bacsu"/>
    <property type="match status" value="1"/>
</dbReference>
<feature type="transmembrane region" description="Helical" evidence="1">
    <location>
        <begin position="75"/>
        <end position="95"/>
    </location>
</feature>
<feature type="transmembrane region" description="Helical" evidence="1">
    <location>
        <begin position="101"/>
        <end position="123"/>
    </location>
</feature>
<dbReference type="RefSeq" id="WP_066332029.1">
    <property type="nucleotide sequence ID" value="NZ_LWSG01000013.1"/>
</dbReference>
<feature type="transmembrane region" description="Helical" evidence="1">
    <location>
        <begin position="28"/>
        <end position="44"/>
    </location>
</feature>
<sequence>MEGIFFYWLMWLAWVVTTFFMKKGKTRIKLAIFIMLNIIISEFYMIIGDFYVRVSLLLFLLLGYYLAVKHKKQRIVSFYMTTLTLMFAYAGILLFRIYDPVWFLFDYRLIVSVAVSLLAIYLGKQTVQKYALYIISVCQGEFLYWFILGKFHKGLTIGTAAFLDMIVIGCLIIYICTISQQFIVFIEQTLQKPAKEKQG</sequence>
<feature type="transmembrane region" description="Helical" evidence="1">
    <location>
        <begin position="6"/>
        <end position="21"/>
    </location>
</feature>
<name>A0A179SYA9_9BACI</name>
<keyword evidence="3" id="KW-1185">Reference proteome</keyword>
<comment type="caution">
    <text evidence="2">The sequence shown here is derived from an EMBL/GenBank/DDBJ whole genome shotgun (WGS) entry which is preliminary data.</text>
</comment>
<keyword evidence="1" id="KW-0812">Transmembrane</keyword>
<dbReference type="EMBL" id="LWSG01000013">
    <property type="protein sequence ID" value="OAS86354.1"/>
    <property type="molecule type" value="Genomic_DNA"/>
</dbReference>
<proteinExistence type="predicted"/>
<dbReference type="InterPro" id="IPR014617">
    <property type="entry name" value="YphA_Bacsu"/>
</dbReference>
<dbReference type="Proteomes" id="UP000078534">
    <property type="component" value="Unassembled WGS sequence"/>
</dbReference>
<organism evidence="2 3">
    <name type="scientific">Metabacillus litoralis</name>
    <dbReference type="NCBI Taxonomy" id="152268"/>
    <lineage>
        <taxon>Bacteria</taxon>
        <taxon>Bacillati</taxon>
        <taxon>Bacillota</taxon>
        <taxon>Bacilli</taxon>
        <taxon>Bacillales</taxon>
        <taxon>Bacillaceae</taxon>
        <taxon>Metabacillus</taxon>
    </lineage>
</organism>
<protein>
    <submittedName>
        <fullName evidence="2">Uncharacterized protein</fullName>
    </submittedName>
</protein>
<evidence type="ECO:0000313" key="2">
    <source>
        <dbReference type="EMBL" id="OAS86354.1"/>
    </source>
</evidence>
<dbReference type="Pfam" id="PF24124">
    <property type="entry name" value="YphA"/>
    <property type="match status" value="1"/>
</dbReference>
<dbReference type="OrthoDB" id="2965169at2"/>
<evidence type="ECO:0000256" key="1">
    <source>
        <dbReference type="SAM" id="Phobius"/>
    </source>
</evidence>
<feature type="transmembrane region" description="Helical" evidence="1">
    <location>
        <begin position="50"/>
        <end position="68"/>
    </location>
</feature>
<keyword evidence="1" id="KW-0472">Membrane</keyword>
<dbReference type="STRING" id="152268.A6K24_21780"/>
<evidence type="ECO:0000313" key="3">
    <source>
        <dbReference type="Proteomes" id="UP000078534"/>
    </source>
</evidence>
<feature type="transmembrane region" description="Helical" evidence="1">
    <location>
        <begin position="154"/>
        <end position="176"/>
    </location>
</feature>
<feature type="transmembrane region" description="Helical" evidence="1">
    <location>
        <begin position="130"/>
        <end position="148"/>
    </location>
</feature>
<keyword evidence="1" id="KW-1133">Transmembrane helix</keyword>